<dbReference type="Gene3D" id="3.30.1060.10">
    <property type="entry name" value="Peptide methionine sulphoxide reductase MsrA"/>
    <property type="match status" value="1"/>
</dbReference>
<dbReference type="InterPro" id="IPR036509">
    <property type="entry name" value="Met_Sox_Rdtase_MsrA_sf"/>
</dbReference>
<feature type="domain" description="Peptide methionine sulphoxide reductase MsrA" evidence="5">
    <location>
        <begin position="1"/>
        <end position="72"/>
    </location>
</feature>
<dbReference type="EC" id="1.8.4.11" evidence="2"/>
<dbReference type="SUPFAM" id="SSF55068">
    <property type="entry name" value="Peptide methionine sulfoxide reductase"/>
    <property type="match status" value="1"/>
</dbReference>
<dbReference type="GO" id="GO:0008113">
    <property type="term" value="F:peptide-methionine (S)-S-oxide reductase activity"/>
    <property type="evidence" value="ECO:0007669"/>
    <property type="project" value="UniProtKB-EC"/>
</dbReference>
<dbReference type="AlphaFoldDB" id="A0A836C5Z2"/>
<evidence type="ECO:0000256" key="4">
    <source>
        <dbReference type="ARBA" id="ARBA00030643"/>
    </source>
</evidence>
<dbReference type="EMBL" id="JAEHOE010000003">
    <property type="protein sequence ID" value="KAG2500578.1"/>
    <property type="molecule type" value="Genomic_DNA"/>
</dbReference>
<dbReference type="PANTHER" id="PTHR43774">
    <property type="entry name" value="PEPTIDE METHIONINE SULFOXIDE REDUCTASE"/>
    <property type="match status" value="1"/>
</dbReference>
<evidence type="ECO:0000313" key="7">
    <source>
        <dbReference type="Proteomes" id="UP000612055"/>
    </source>
</evidence>
<evidence type="ECO:0000259" key="5">
    <source>
        <dbReference type="Pfam" id="PF01625"/>
    </source>
</evidence>
<evidence type="ECO:0000256" key="3">
    <source>
        <dbReference type="ARBA" id="ARBA00023002"/>
    </source>
</evidence>
<comment type="caution">
    <text evidence="6">The sequence shown here is derived from an EMBL/GenBank/DDBJ whole genome shotgun (WGS) entry which is preliminary data.</text>
</comment>
<dbReference type="PANTHER" id="PTHR43774:SF1">
    <property type="entry name" value="PEPTIDE METHIONINE SULFOXIDE REDUCTASE MSRA 2"/>
    <property type="match status" value="1"/>
</dbReference>
<gene>
    <name evidence="6" type="ORF">HYH03_001348</name>
</gene>
<comment type="similarity">
    <text evidence="1">Belongs to the MsrA Met sulfoxide reductase family.</text>
</comment>
<sequence>MFFREHDPTRKAKCQYKSAVWWHSEEQRAKVQEEVARLEAKFGVKLATTVDPAKEWYDAEEYHQKYIEKSMSRRGAGLW</sequence>
<protein>
    <recommendedName>
        <fullName evidence="2">peptide-methionine (S)-S-oxide reductase</fullName>
        <ecNumber evidence="2">1.8.4.11</ecNumber>
    </recommendedName>
    <alternativeName>
        <fullName evidence="4">Peptide-methionine (S)-S-oxide reductase</fullName>
    </alternativeName>
</protein>
<dbReference type="OrthoDB" id="77405at2759"/>
<accession>A0A836C5Z2</accession>
<dbReference type="Pfam" id="PF01625">
    <property type="entry name" value="PMSR"/>
    <property type="match status" value="1"/>
</dbReference>
<evidence type="ECO:0000313" key="6">
    <source>
        <dbReference type="EMBL" id="KAG2500578.1"/>
    </source>
</evidence>
<evidence type="ECO:0000256" key="1">
    <source>
        <dbReference type="ARBA" id="ARBA00005591"/>
    </source>
</evidence>
<proteinExistence type="inferred from homology"/>
<dbReference type="Proteomes" id="UP000612055">
    <property type="component" value="Unassembled WGS sequence"/>
</dbReference>
<dbReference type="InterPro" id="IPR002569">
    <property type="entry name" value="Met_Sox_Rdtase_MsrA_dom"/>
</dbReference>
<reference evidence="6" key="1">
    <citation type="journal article" date="2020" name="bioRxiv">
        <title>Comparative genomics of Chlamydomonas.</title>
        <authorList>
            <person name="Craig R.J."/>
            <person name="Hasan A.R."/>
            <person name="Ness R.W."/>
            <person name="Keightley P.D."/>
        </authorList>
    </citation>
    <scope>NUCLEOTIDE SEQUENCE</scope>
    <source>
        <strain evidence="6">CCAP 11/70</strain>
    </source>
</reference>
<name>A0A836C5Z2_9CHLO</name>
<keyword evidence="7" id="KW-1185">Reference proteome</keyword>
<organism evidence="6 7">
    <name type="scientific">Edaphochlamys debaryana</name>
    <dbReference type="NCBI Taxonomy" id="47281"/>
    <lineage>
        <taxon>Eukaryota</taxon>
        <taxon>Viridiplantae</taxon>
        <taxon>Chlorophyta</taxon>
        <taxon>core chlorophytes</taxon>
        <taxon>Chlorophyceae</taxon>
        <taxon>CS clade</taxon>
        <taxon>Chlamydomonadales</taxon>
        <taxon>Chlamydomonadales incertae sedis</taxon>
        <taxon>Edaphochlamys</taxon>
    </lineage>
</organism>
<evidence type="ECO:0000256" key="2">
    <source>
        <dbReference type="ARBA" id="ARBA00012502"/>
    </source>
</evidence>
<keyword evidence="3" id="KW-0560">Oxidoreductase</keyword>